<feature type="transmembrane region" description="Helical" evidence="2">
    <location>
        <begin position="109"/>
        <end position="133"/>
    </location>
</feature>
<accession>A0A2G5TGR5</accession>
<dbReference type="EMBL" id="PDUG01000005">
    <property type="protein sequence ID" value="PIC26450.1"/>
    <property type="molecule type" value="Genomic_DNA"/>
</dbReference>
<feature type="compositionally biased region" description="Basic and acidic residues" evidence="1">
    <location>
        <begin position="326"/>
        <end position="338"/>
    </location>
</feature>
<gene>
    <name evidence="3" type="primary">Cni-F58H1.5</name>
    <name evidence="3" type="synonym">Cnig_chr_V.g19022</name>
    <name evidence="3" type="ORF">B9Z55_019022</name>
</gene>
<feature type="compositionally biased region" description="Polar residues" evidence="1">
    <location>
        <begin position="345"/>
        <end position="354"/>
    </location>
</feature>
<feature type="compositionally biased region" description="Polar residues" evidence="1">
    <location>
        <begin position="273"/>
        <end position="289"/>
    </location>
</feature>
<organism evidence="3 4">
    <name type="scientific">Caenorhabditis nigoni</name>
    <dbReference type="NCBI Taxonomy" id="1611254"/>
    <lineage>
        <taxon>Eukaryota</taxon>
        <taxon>Metazoa</taxon>
        <taxon>Ecdysozoa</taxon>
        <taxon>Nematoda</taxon>
        <taxon>Chromadorea</taxon>
        <taxon>Rhabditida</taxon>
        <taxon>Rhabditina</taxon>
        <taxon>Rhabditomorpha</taxon>
        <taxon>Rhabditoidea</taxon>
        <taxon>Rhabditidae</taxon>
        <taxon>Peloderinae</taxon>
        <taxon>Caenorhabditis</taxon>
    </lineage>
</organism>
<evidence type="ECO:0000256" key="1">
    <source>
        <dbReference type="SAM" id="MobiDB-lite"/>
    </source>
</evidence>
<proteinExistence type="predicted"/>
<keyword evidence="2" id="KW-1133">Transmembrane helix</keyword>
<protein>
    <submittedName>
        <fullName evidence="3">Uncharacterized protein</fullName>
    </submittedName>
</protein>
<keyword evidence="4" id="KW-1185">Reference proteome</keyword>
<feature type="compositionally biased region" description="Pro residues" evidence="1">
    <location>
        <begin position="293"/>
        <end position="307"/>
    </location>
</feature>
<evidence type="ECO:0000313" key="4">
    <source>
        <dbReference type="Proteomes" id="UP000230233"/>
    </source>
</evidence>
<sequence length="370" mass="40677">MSRIPSPKRRRLRCAFAAAIFEMSRTVSREKYVLLLLLYQLNSTNATMRACDCITEPPLFDLPPPPDPSLIWHLISDEKFEPAEQCSSNQFVSISDIGTIYDSEDSQQLAANVLIAVAALSVLLLFVVCIAVIGRIRRRRRQSSDASKKMSSDSILAAGEHLWTYNSMKQPINCGPPAVLMYSNNSSSGSRLFHHTPTTMRSYVCGSGTSIMGSQHIPIRHSESTTLRLNPGDGCSAYHTVSVSRQNGIPPSEVYEEIAPIGTMGHMGYMTTRPQMGSTTPMNNMSNRMSLRKPPPTCRPPQPPQSPVPSDGSYEITRITGTSSDSPRERQWNEDGRESGYGTAPSLQWKSPSGSGRLEAEAAARAMTYV</sequence>
<dbReference type="Proteomes" id="UP000230233">
    <property type="component" value="Chromosome V"/>
</dbReference>
<dbReference type="OrthoDB" id="5830871at2759"/>
<keyword evidence="2" id="KW-0812">Transmembrane</keyword>
<feature type="region of interest" description="Disordered" evidence="1">
    <location>
        <begin position="273"/>
        <end position="357"/>
    </location>
</feature>
<evidence type="ECO:0000256" key="2">
    <source>
        <dbReference type="SAM" id="Phobius"/>
    </source>
</evidence>
<name>A0A2G5TGR5_9PELO</name>
<keyword evidence="2" id="KW-0472">Membrane</keyword>
<reference evidence="4" key="1">
    <citation type="submission" date="2017-10" db="EMBL/GenBank/DDBJ databases">
        <title>Rapid genome shrinkage in a self-fertile nematode reveals novel sperm competition proteins.</title>
        <authorList>
            <person name="Yin D."/>
            <person name="Schwarz E.M."/>
            <person name="Thomas C.G."/>
            <person name="Felde R.L."/>
            <person name="Korf I.F."/>
            <person name="Cutter A.D."/>
            <person name="Schartner C.M."/>
            <person name="Ralston E.J."/>
            <person name="Meyer B.J."/>
            <person name="Haag E.S."/>
        </authorList>
    </citation>
    <scope>NUCLEOTIDE SEQUENCE [LARGE SCALE GENOMIC DNA]</scope>
    <source>
        <strain evidence="4">JU1422</strain>
    </source>
</reference>
<evidence type="ECO:0000313" key="3">
    <source>
        <dbReference type="EMBL" id="PIC26450.1"/>
    </source>
</evidence>
<comment type="caution">
    <text evidence="3">The sequence shown here is derived from an EMBL/GenBank/DDBJ whole genome shotgun (WGS) entry which is preliminary data.</text>
</comment>
<dbReference type="AlphaFoldDB" id="A0A2G5TGR5"/>